<feature type="domain" description="Large ribosomal subunit protein mL44 dsRNA binding" evidence="8">
    <location>
        <begin position="105"/>
        <end position="180"/>
    </location>
</feature>
<name>A0AAD5SG79_9FUNG</name>
<dbReference type="EMBL" id="JADGJD010000123">
    <property type="protein sequence ID" value="KAJ3054644.1"/>
    <property type="molecule type" value="Genomic_DNA"/>
</dbReference>
<dbReference type="InterPro" id="IPR044444">
    <property type="entry name" value="Ribosomal_mL44_DSRM_metazoa"/>
</dbReference>
<evidence type="ECO:0000313" key="9">
    <source>
        <dbReference type="EMBL" id="KAJ3054644.1"/>
    </source>
</evidence>
<dbReference type="GO" id="GO:0004525">
    <property type="term" value="F:ribonuclease III activity"/>
    <property type="evidence" value="ECO:0007669"/>
    <property type="project" value="InterPro"/>
</dbReference>
<evidence type="ECO:0000256" key="4">
    <source>
        <dbReference type="ARBA" id="ARBA00023128"/>
    </source>
</evidence>
<evidence type="ECO:0000256" key="7">
    <source>
        <dbReference type="ARBA" id="ARBA00035187"/>
    </source>
</evidence>
<evidence type="ECO:0000259" key="8">
    <source>
        <dbReference type="Pfam" id="PF22892"/>
    </source>
</evidence>
<proteinExistence type="inferred from homology"/>
<dbReference type="PANTHER" id="PTHR11207">
    <property type="entry name" value="RIBONUCLEASE III"/>
    <property type="match status" value="1"/>
</dbReference>
<keyword evidence="5" id="KW-0687">Ribonucleoprotein</keyword>
<dbReference type="Pfam" id="PF22892">
    <property type="entry name" value="DSRM_MRPL44"/>
    <property type="match status" value="1"/>
</dbReference>
<dbReference type="GO" id="GO:0003723">
    <property type="term" value="F:RNA binding"/>
    <property type="evidence" value="ECO:0007669"/>
    <property type="project" value="UniProtKB-KW"/>
</dbReference>
<dbReference type="GO" id="GO:0005634">
    <property type="term" value="C:nucleus"/>
    <property type="evidence" value="ECO:0007669"/>
    <property type="project" value="TreeGrafter"/>
</dbReference>
<keyword evidence="3 9" id="KW-0689">Ribosomal protein</keyword>
<dbReference type="GO" id="GO:0005840">
    <property type="term" value="C:ribosome"/>
    <property type="evidence" value="ECO:0007669"/>
    <property type="project" value="UniProtKB-KW"/>
</dbReference>
<evidence type="ECO:0000256" key="2">
    <source>
        <dbReference type="ARBA" id="ARBA00022884"/>
    </source>
</evidence>
<evidence type="ECO:0000256" key="3">
    <source>
        <dbReference type="ARBA" id="ARBA00022980"/>
    </source>
</evidence>
<accession>A0AAD5SG79</accession>
<evidence type="ECO:0000256" key="6">
    <source>
        <dbReference type="ARBA" id="ARBA00024034"/>
    </source>
</evidence>
<evidence type="ECO:0000256" key="5">
    <source>
        <dbReference type="ARBA" id="ARBA00023274"/>
    </source>
</evidence>
<dbReference type="InterPro" id="IPR036389">
    <property type="entry name" value="RNase_III_sf"/>
</dbReference>
<dbReference type="GO" id="GO:0006396">
    <property type="term" value="P:RNA processing"/>
    <property type="evidence" value="ECO:0007669"/>
    <property type="project" value="InterPro"/>
</dbReference>
<comment type="subcellular location">
    <subcellularLocation>
        <location evidence="1">Mitochondrion</location>
    </subcellularLocation>
</comment>
<keyword evidence="4" id="KW-0496">Mitochondrion</keyword>
<evidence type="ECO:0000256" key="1">
    <source>
        <dbReference type="ARBA" id="ARBA00004173"/>
    </source>
</evidence>
<organism evidence="9 10">
    <name type="scientific">Rhizophlyctis rosea</name>
    <dbReference type="NCBI Taxonomy" id="64517"/>
    <lineage>
        <taxon>Eukaryota</taxon>
        <taxon>Fungi</taxon>
        <taxon>Fungi incertae sedis</taxon>
        <taxon>Chytridiomycota</taxon>
        <taxon>Chytridiomycota incertae sedis</taxon>
        <taxon>Chytridiomycetes</taxon>
        <taxon>Rhizophlyctidales</taxon>
        <taxon>Rhizophlyctidaceae</taxon>
        <taxon>Rhizophlyctis</taxon>
    </lineage>
</organism>
<protein>
    <recommendedName>
        <fullName evidence="7">Large ribosomal subunit protein mL44</fullName>
    </recommendedName>
</protein>
<dbReference type="SUPFAM" id="SSF69065">
    <property type="entry name" value="RNase III domain-like"/>
    <property type="match status" value="1"/>
</dbReference>
<gene>
    <name evidence="9" type="primary">MRPL44</name>
    <name evidence="9" type="ORF">HK097_001200</name>
</gene>
<evidence type="ECO:0000313" key="10">
    <source>
        <dbReference type="Proteomes" id="UP001212841"/>
    </source>
</evidence>
<keyword evidence="10" id="KW-1185">Reference proteome</keyword>
<dbReference type="Proteomes" id="UP001212841">
    <property type="component" value="Unassembled WGS sequence"/>
</dbReference>
<dbReference type="AlphaFoldDB" id="A0AAD5SG79"/>
<dbReference type="Gene3D" id="3.30.160.20">
    <property type="match status" value="1"/>
</dbReference>
<keyword evidence="2" id="KW-0694">RNA-binding</keyword>
<dbReference type="PANTHER" id="PTHR11207:SF0">
    <property type="entry name" value="RIBONUCLEASE 3"/>
    <property type="match status" value="1"/>
</dbReference>
<dbReference type="SUPFAM" id="SSF54768">
    <property type="entry name" value="dsRNA-binding domain-like"/>
    <property type="match status" value="1"/>
</dbReference>
<comment type="similarity">
    <text evidence="6">Belongs to the ribonuclease III family. Mitochondrion-specific ribosomal protein mL44 subfamily.</text>
</comment>
<reference evidence="9" key="1">
    <citation type="submission" date="2020-05" db="EMBL/GenBank/DDBJ databases">
        <title>Phylogenomic resolution of chytrid fungi.</title>
        <authorList>
            <person name="Stajich J.E."/>
            <person name="Amses K."/>
            <person name="Simmons R."/>
            <person name="Seto K."/>
            <person name="Myers J."/>
            <person name="Bonds A."/>
            <person name="Quandt C.A."/>
            <person name="Barry K."/>
            <person name="Liu P."/>
            <person name="Grigoriev I."/>
            <person name="Longcore J.E."/>
            <person name="James T.Y."/>
        </authorList>
    </citation>
    <scope>NUCLEOTIDE SEQUENCE</scope>
    <source>
        <strain evidence="9">JEL0318</strain>
    </source>
</reference>
<dbReference type="Gene3D" id="1.10.1520.10">
    <property type="entry name" value="Ribonuclease III domain"/>
    <property type="match status" value="1"/>
</dbReference>
<sequence length="202" mass="21983">MGQQALAFTATQYVYNTYRSAPADAAQGMIDSFSNKFYLGRVANALGVNTVVFFEADHVPESLAAARSLLAVVGVLYQEKGPKAVQAFFEKYFVSHQTDLERQFKLVHPKTLLASISSSKGLPRPVARVLKQPSKVALTPVYTVGLFSNDQLIGQGFGLTPELAESRAARSVIEKTFKAELAAMTLEDTVGVEEEKTTFLDA</sequence>
<comment type="caution">
    <text evidence="9">The sequence shown here is derived from an EMBL/GenBank/DDBJ whole genome shotgun (WGS) entry which is preliminary data.</text>
</comment>